<organism evidence="1 2">
    <name type="scientific">Xaviernesmea oryzae</name>
    <dbReference type="NCBI Taxonomy" id="464029"/>
    <lineage>
        <taxon>Bacteria</taxon>
        <taxon>Pseudomonadati</taxon>
        <taxon>Pseudomonadota</taxon>
        <taxon>Alphaproteobacteria</taxon>
        <taxon>Hyphomicrobiales</taxon>
        <taxon>Rhizobiaceae</taxon>
        <taxon>Rhizobium/Agrobacterium group</taxon>
        <taxon>Xaviernesmea</taxon>
    </lineage>
</organism>
<accession>A0A1X7DIN0</accession>
<sequence length="241" mass="27121">MSGAFLALWNDYPSAMTEEYEAWHTFEHVPERLTAPGMLAARRYASFREPKNRYFTLYDLADLHTIDHPAYLDLVRNPTTWSTKMRRHFSNVLRIPARALAHGGRGIGRCSLVQAYSIGREGAESAGLRIADQLDAMVANGTLLGFRVGLAEPNQPYEVFVQNTRTDDDTYNVVIIVDGLCHQTLEEARPSIDDAVKDIMNPLELLRDDLFELVVVYPTRLAVADRASIAAGLKFQEKFGF</sequence>
<name>A0A1X7DIN0_9HYPH</name>
<proteinExistence type="predicted"/>
<gene>
    <name evidence="1" type="ORF">SAMN02982989_5452</name>
</gene>
<dbReference type="AlphaFoldDB" id="A0A1X7DIN0"/>
<reference evidence="2" key="1">
    <citation type="submission" date="2017-04" db="EMBL/GenBank/DDBJ databases">
        <authorList>
            <person name="Varghese N."/>
            <person name="Submissions S."/>
        </authorList>
    </citation>
    <scope>NUCLEOTIDE SEQUENCE [LARGE SCALE GENOMIC DNA]</scope>
    <source>
        <strain evidence="2">B4P</strain>
    </source>
</reference>
<dbReference type="OrthoDB" id="3034735at2"/>
<dbReference type="STRING" id="464029.SAMN02982989_5452"/>
<dbReference type="EMBL" id="FXAF01000003">
    <property type="protein sequence ID" value="SMF16116.1"/>
    <property type="molecule type" value="Genomic_DNA"/>
</dbReference>
<evidence type="ECO:0000313" key="2">
    <source>
        <dbReference type="Proteomes" id="UP000192903"/>
    </source>
</evidence>
<dbReference type="Proteomes" id="UP000192903">
    <property type="component" value="Unassembled WGS sequence"/>
</dbReference>
<keyword evidence="2" id="KW-1185">Reference proteome</keyword>
<evidence type="ECO:0000313" key="1">
    <source>
        <dbReference type="EMBL" id="SMF16116.1"/>
    </source>
</evidence>
<protein>
    <submittedName>
        <fullName evidence="1">Uncharacterized protein</fullName>
    </submittedName>
</protein>
<dbReference type="RefSeq" id="WP_085420856.1">
    <property type="nucleotide sequence ID" value="NZ_FXAF01000003.1"/>
</dbReference>